<protein>
    <submittedName>
        <fullName evidence="2">Uncharacterized protein</fullName>
    </submittedName>
</protein>
<dbReference type="EMBL" id="JACHNH010000001">
    <property type="protein sequence ID" value="MBB4766682.1"/>
    <property type="molecule type" value="Genomic_DNA"/>
</dbReference>
<reference evidence="2 3" key="1">
    <citation type="submission" date="2020-08" db="EMBL/GenBank/DDBJ databases">
        <title>Sequencing the genomes of 1000 actinobacteria strains.</title>
        <authorList>
            <person name="Klenk H.-P."/>
        </authorList>
    </citation>
    <scope>NUCLEOTIDE SEQUENCE [LARGE SCALE GENOMIC DNA]</scope>
    <source>
        <strain evidence="2 3">DSM 43149</strain>
    </source>
</reference>
<comment type="caution">
    <text evidence="2">The sequence shown here is derived from an EMBL/GenBank/DDBJ whole genome shotgun (WGS) entry which is preliminary data.</text>
</comment>
<dbReference type="AlphaFoldDB" id="A0A7W7I5B2"/>
<dbReference type="Proteomes" id="UP000578112">
    <property type="component" value="Unassembled WGS sequence"/>
</dbReference>
<organism evidence="2 3">
    <name type="scientific">Actinoplanes digitatis</name>
    <dbReference type="NCBI Taxonomy" id="1868"/>
    <lineage>
        <taxon>Bacteria</taxon>
        <taxon>Bacillati</taxon>
        <taxon>Actinomycetota</taxon>
        <taxon>Actinomycetes</taxon>
        <taxon>Micromonosporales</taxon>
        <taxon>Micromonosporaceae</taxon>
        <taxon>Actinoplanes</taxon>
    </lineage>
</organism>
<proteinExistence type="predicted"/>
<keyword evidence="3" id="KW-1185">Reference proteome</keyword>
<evidence type="ECO:0000256" key="1">
    <source>
        <dbReference type="SAM" id="MobiDB-lite"/>
    </source>
</evidence>
<feature type="region of interest" description="Disordered" evidence="1">
    <location>
        <begin position="73"/>
        <end position="122"/>
    </location>
</feature>
<feature type="region of interest" description="Disordered" evidence="1">
    <location>
        <begin position="227"/>
        <end position="286"/>
    </location>
</feature>
<feature type="compositionally biased region" description="Low complexity" evidence="1">
    <location>
        <begin position="173"/>
        <end position="187"/>
    </location>
</feature>
<feature type="compositionally biased region" description="Low complexity" evidence="1">
    <location>
        <begin position="244"/>
        <end position="253"/>
    </location>
</feature>
<feature type="compositionally biased region" description="Polar residues" evidence="1">
    <location>
        <begin position="265"/>
        <end position="279"/>
    </location>
</feature>
<evidence type="ECO:0000313" key="2">
    <source>
        <dbReference type="EMBL" id="MBB4766682.1"/>
    </source>
</evidence>
<sequence>MAVAVYLALSLFDHAARADAGSIDQIGATDPVASGKAAGARKVIPKPKSIIPKSTALRVLPHRIHRPAIKTPKVRPPKIQKPKTAHALQNQASERVSAPSIRDGGTVRTSELRQPTSDAARDAARATVTPAGMAVIRQKVSTPTQISSLPKLADLAQAAFASWPRPPDPPQLQLPALPQLPSWPQLTNLPQAHLPALPQQPGPPQAWAPAPARTTASLNALVPHQPLMPAASAPTPGLSGVTKPPTARAQPRTAPLPAPSRQPPDRSTSTGQARDSGSGNAPVMGTVSSSWRAEVVATGCRLATDLIARGRTVRYAGPPS</sequence>
<dbReference type="RefSeq" id="WP_184997793.1">
    <property type="nucleotide sequence ID" value="NZ_BOMK01000046.1"/>
</dbReference>
<gene>
    <name evidence="2" type="ORF">BJ971_007238</name>
</gene>
<feature type="compositionally biased region" description="Basic residues" evidence="1">
    <location>
        <begin position="73"/>
        <end position="84"/>
    </location>
</feature>
<feature type="region of interest" description="Disordered" evidence="1">
    <location>
        <begin position="161"/>
        <end position="187"/>
    </location>
</feature>
<accession>A0A7W7I5B2</accession>
<name>A0A7W7I5B2_9ACTN</name>
<evidence type="ECO:0000313" key="3">
    <source>
        <dbReference type="Proteomes" id="UP000578112"/>
    </source>
</evidence>
<feature type="compositionally biased region" description="Polar residues" evidence="1">
    <location>
        <begin position="107"/>
        <end position="117"/>
    </location>
</feature>